<dbReference type="PANTHER" id="PTHR43821:SF1">
    <property type="entry name" value="NAD(P)H NITROREDUCTASE YDJA-RELATED"/>
    <property type="match status" value="1"/>
</dbReference>
<keyword evidence="2 7" id="KW-0285">Flavoprotein</keyword>
<dbReference type="RefSeq" id="WP_243721647.1">
    <property type="nucleotide sequence ID" value="NZ_CP037867.1"/>
</dbReference>
<dbReference type="AlphaFoldDB" id="A0A4P6X2T6"/>
<sequence>MDTCAPDGVGTADWAELAAELMSARRTVLPFRLGEPGPDAAQLQTILAAAASAPDHRSLLPWRFIAVPADQRGALAEVFVQALLERDPAAEPHDLAKAREKGFRSPFLALLVVDETKGDAEIGLAERLISAGAAAQNVLLMATALGYGSALTAGQSVRSAALHRFFGLGVHEQAVCFLSIGTALSHGKTVVRPAVADYVSTLNPVGPG</sequence>
<evidence type="ECO:0000259" key="9">
    <source>
        <dbReference type="Pfam" id="PF00881"/>
    </source>
</evidence>
<feature type="domain" description="Nitroreductase" evidence="9">
    <location>
        <begin position="25"/>
        <end position="181"/>
    </location>
</feature>
<dbReference type="Pfam" id="PF00881">
    <property type="entry name" value="Nitroreductase"/>
    <property type="match status" value="1"/>
</dbReference>
<comment type="similarity">
    <text evidence="1 7">Belongs to the nitroreductase family.</text>
</comment>
<dbReference type="Gene3D" id="3.40.109.10">
    <property type="entry name" value="NADH Oxidase"/>
    <property type="match status" value="1"/>
</dbReference>
<keyword evidence="3 7" id="KW-0288">FMN</keyword>
<evidence type="ECO:0000256" key="1">
    <source>
        <dbReference type="ARBA" id="ARBA00007118"/>
    </source>
</evidence>
<dbReference type="CDD" id="cd02135">
    <property type="entry name" value="YdjA-like"/>
    <property type="match status" value="1"/>
</dbReference>
<dbReference type="KEGG" id="hpse:HPF_22375"/>
<evidence type="ECO:0000256" key="7">
    <source>
        <dbReference type="PIRNR" id="PIRNR000232"/>
    </source>
</evidence>
<dbReference type="SUPFAM" id="SSF55469">
    <property type="entry name" value="FMN-dependent nitroreductase-like"/>
    <property type="match status" value="1"/>
</dbReference>
<reference evidence="10 11" key="1">
    <citation type="submission" date="2019-03" db="EMBL/GenBank/DDBJ databases">
        <authorList>
            <person name="Sebastian G."/>
            <person name="Baumann P."/>
            <person name="Ruckert C."/>
            <person name="Kalinowski J."/>
            <person name="Nebel B."/>
            <person name="Takors R."/>
            <person name="Blombach B."/>
        </authorList>
    </citation>
    <scope>NUCLEOTIDE SEQUENCE [LARGE SCALE GENOMIC DNA]</scope>
    <source>
        <strain evidence="10 11">DSM 1084</strain>
    </source>
</reference>
<dbReference type="Proteomes" id="UP000293912">
    <property type="component" value="Chromosome"/>
</dbReference>
<name>A0A4P6X2T6_HYDPS</name>
<evidence type="ECO:0000256" key="8">
    <source>
        <dbReference type="PIRSR" id="PIRSR000232-1"/>
    </source>
</evidence>
<dbReference type="PIRSF" id="PIRSF000232">
    <property type="entry name" value="YdjA"/>
    <property type="match status" value="1"/>
</dbReference>
<feature type="binding site" description="in other chain" evidence="8">
    <location>
        <begin position="25"/>
        <end position="27"/>
    </location>
    <ligand>
        <name>FMN</name>
        <dbReference type="ChEBI" id="CHEBI:58210"/>
        <note>ligand shared between dimeric partners</note>
    </ligand>
</feature>
<dbReference type="PANTHER" id="PTHR43821">
    <property type="entry name" value="NAD(P)H NITROREDUCTASE YDJA-RELATED"/>
    <property type="match status" value="1"/>
</dbReference>
<dbReference type="InterPro" id="IPR000415">
    <property type="entry name" value="Nitroreductase-like"/>
</dbReference>
<comment type="cofactor">
    <cofactor evidence="8">
        <name>FMN</name>
        <dbReference type="ChEBI" id="CHEBI:58210"/>
    </cofactor>
    <text evidence="8">Binds 1 FMN per subunit.</text>
</comment>
<proteinExistence type="inferred from homology"/>
<dbReference type="EMBL" id="CP037867">
    <property type="protein sequence ID" value="QBM30450.1"/>
    <property type="molecule type" value="Genomic_DNA"/>
</dbReference>
<dbReference type="InterPro" id="IPR029479">
    <property type="entry name" value="Nitroreductase"/>
</dbReference>
<keyword evidence="5 7" id="KW-0560">Oxidoreductase</keyword>
<evidence type="ECO:0000313" key="11">
    <source>
        <dbReference type="Proteomes" id="UP000293912"/>
    </source>
</evidence>
<gene>
    <name evidence="10" type="primary">ydjA2</name>
    <name evidence="10" type="ORF">HPF_22375</name>
</gene>
<dbReference type="EC" id="1.-.-.-" evidence="7"/>
<dbReference type="InterPro" id="IPR026021">
    <property type="entry name" value="YdjA-like"/>
</dbReference>
<evidence type="ECO:0000256" key="4">
    <source>
        <dbReference type="ARBA" id="ARBA00022857"/>
    </source>
</evidence>
<protein>
    <recommendedName>
        <fullName evidence="7">Putative NAD(P)H nitroreductase</fullName>
        <ecNumber evidence="7">1.-.-.-</ecNumber>
    </recommendedName>
</protein>
<keyword evidence="11" id="KW-1185">Reference proteome</keyword>
<evidence type="ECO:0000256" key="5">
    <source>
        <dbReference type="ARBA" id="ARBA00023002"/>
    </source>
</evidence>
<accession>A0A4P6X2T6</accession>
<organism evidence="10 11">
    <name type="scientific">Hydrogenophaga pseudoflava</name>
    <name type="common">Pseudomonas carboxydoflava</name>
    <dbReference type="NCBI Taxonomy" id="47421"/>
    <lineage>
        <taxon>Bacteria</taxon>
        <taxon>Pseudomonadati</taxon>
        <taxon>Pseudomonadota</taxon>
        <taxon>Betaproteobacteria</taxon>
        <taxon>Burkholderiales</taxon>
        <taxon>Comamonadaceae</taxon>
        <taxon>Hydrogenophaga</taxon>
    </lineage>
</organism>
<evidence type="ECO:0000313" key="10">
    <source>
        <dbReference type="EMBL" id="QBM30450.1"/>
    </source>
</evidence>
<dbReference type="InterPro" id="IPR052530">
    <property type="entry name" value="NAD(P)H_nitroreductase"/>
</dbReference>
<keyword evidence="4 7" id="KW-0521">NADP</keyword>
<evidence type="ECO:0000256" key="3">
    <source>
        <dbReference type="ARBA" id="ARBA00022643"/>
    </source>
</evidence>
<evidence type="ECO:0000256" key="6">
    <source>
        <dbReference type="ARBA" id="ARBA00023027"/>
    </source>
</evidence>
<keyword evidence="6 7" id="KW-0520">NAD</keyword>
<feature type="binding site" evidence="8">
    <location>
        <position position="56"/>
    </location>
    <ligand>
        <name>FMN</name>
        <dbReference type="ChEBI" id="CHEBI:58210"/>
        <note>ligand shared between dimeric partners</note>
    </ligand>
</feature>
<evidence type="ECO:0000256" key="2">
    <source>
        <dbReference type="ARBA" id="ARBA00022630"/>
    </source>
</evidence>
<dbReference type="GO" id="GO:0016491">
    <property type="term" value="F:oxidoreductase activity"/>
    <property type="evidence" value="ECO:0007669"/>
    <property type="project" value="UniProtKB-UniRule"/>
</dbReference>